<accession>A0A834J2U6</accession>
<organism evidence="1 2">
    <name type="scientific">Vespula germanica</name>
    <name type="common">German yellow jacket</name>
    <name type="synonym">Paravespula germanica</name>
    <dbReference type="NCBI Taxonomy" id="30212"/>
    <lineage>
        <taxon>Eukaryota</taxon>
        <taxon>Metazoa</taxon>
        <taxon>Ecdysozoa</taxon>
        <taxon>Arthropoda</taxon>
        <taxon>Hexapoda</taxon>
        <taxon>Insecta</taxon>
        <taxon>Pterygota</taxon>
        <taxon>Neoptera</taxon>
        <taxon>Endopterygota</taxon>
        <taxon>Hymenoptera</taxon>
        <taxon>Apocrita</taxon>
        <taxon>Aculeata</taxon>
        <taxon>Vespoidea</taxon>
        <taxon>Vespidae</taxon>
        <taxon>Vespinae</taxon>
        <taxon>Vespula</taxon>
    </lineage>
</organism>
<gene>
    <name evidence="1" type="ORF">HZH68_016565</name>
</gene>
<protein>
    <submittedName>
        <fullName evidence="1">Uncharacterized protein</fullName>
    </submittedName>
</protein>
<dbReference type="EMBL" id="JACSDZ010000024">
    <property type="protein sequence ID" value="KAF7379617.1"/>
    <property type="molecule type" value="Genomic_DNA"/>
</dbReference>
<dbReference type="AlphaFoldDB" id="A0A834J2U6"/>
<sequence>MKWGYFPTCDGNKVGSLIDFDSYWTNSHSAPSVDFDNLSPRVDLEIFAPLRVFGNLSPREDLEIFARSHSREYLRSADAKLHREVGILSPRDGNKVGSLIDFDSYWTSLALNFDECTSQLA</sequence>
<evidence type="ECO:0000313" key="1">
    <source>
        <dbReference type="EMBL" id="KAF7379617.1"/>
    </source>
</evidence>
<evidence type="ECO:0000313" key="2">
    <source>
        <dbReference type="Proteomes" id="UP000617340"/>
    </source>
</evidence>
<reference evidence="1" key="1">
    <citation type="journal article" date="2020" name="G3 (Bethesda)">
        <title>High-Quality Assemblies for Three Invasive Social Wasps from the &lt;i&gt;Vespula&lt;/i&gt; Genus.</title>
        <authorList>
            <person name="Harrop T.W.R."/>
            <person name="Guhlin J."/>
            <person name="McLaughlin G.M."/>
            <person name="Permina E."/>
            <person name="Stockwell P."/>
            <person name="Gilligan J."/>
            <person name="Le Lec M.F."/>
            <person name="Gruber M.A.M."/>
            <person name="Quinn O."/>
            <person name="Lovegrove M."/>
            <person name="Duncan E.J."/>
            <person name="Remnant E.J."/>
            <person name="Van Eeckhoven J."/>
            <person name="Graham B."/>
            <person name="Knapp R.A."/>
            <person name="Langford K.W."/>
            <person name="Kronenberg Z."/>
            <person name="Press M.O."/>
            <person name="Eacker S.M."/>
            <person name="Wilson-Rankin E.E."/>
            <person name="Purcell J."/>
            <person name="Lester P.J."/>
            <person name="Dearden P.K."/>
        </authorList>
    </citation>
    <scope>NUCLEOTIDE SEQUENCE</scope>
    <source>
        <strain evidence="1">Linc-1</strain>
    </source>
</reference>
<name>A0A834J2U6_VESGE</name>
<proteinExistence type="predicted"/>
<dbReference type="Proteomes" id="UP000617340">
    <property type="component" value="Unassembled WGS sequence"/>
</dbReference>
<comment type="caution">
    <text evidence="1">The sequence shown here is derived from an EMBL/GenBank/DDBJ whole genome shotgun (WGS) entry which is preliminary data.</text>
</comment>
<keyword evidence="2" id="KW-1185">Reference proteome</keyword>